<evidence type="ECO:0000256" key="7">
    <source>
        <dbReference type="PROSITE-ProRule" id="PRU00284"/>
    </source>
</evidence>
<dbReference type="Pfam" id="PF13237">
    <property type="entry name" value="Fer4_10"/>
    <property type="match status" value="1"/>
</dbReference>
<keyword evidence="3" id="KW-0479">Metal-binding</keyword>
<dbReference type="InterPro" id="IPR017896">
    <property type="entry name" value="4Fe4S_Fe-S-bd"/>
</dbReference>
<dbReference type="InterPro" id="IPR007202">
    <property type="entry name" value="4Fe-4S_dom"/>
</dbReference>
<dbReference type="Pfam" id="PF04060">
    <property type="entry name" value="FeS"/>
    <property type="match status" value="1"/>
</dbReference>
<keyword evidence="1" id="KW-0004">4Fe-4S</keyword>
<evidence type="ECO:0000256" key="2">
    <source>
        <dbReference type="ARBA" id="ARBA00022500"/>
    </source>
</evidence>
<dbReference type="PANTHER" id="PTHR43531:SF11">
    <property type="entry name" value="METHYL-ACCEPTING CHEMOTAXIS PROTEIN 3"/>
    <property type="match status" value="1"/>
</dbReference>
<dbReference type="Gene3D" id="3.40.950.10">
    <property type="entry name" value="Fe-only Hydrogenase (Larger Subunit), Chain L, domain 3"/>
    <property type="match status" value="1"/>
</dbReference>
<dbReference type="SUPFAM" id="SSF54862">
    <property type="entry name" value="4Fe-4S ferredoxins"/>
    <property type="match status" value="1"/>
</dbReference>
<dbReference type="EMBL" id="CP155573">
    <property type="protein sequence ID" value="XFO68253.1"/>
    <property type="molecule type" value="Genomic_DNA"/>
</dbReference>
<feature type="domain" description="4Fe-4S ferredoxin-type" evidence="9">
    <location>
        <begin position="4"/>
        <end position="34"/>
    </location>
</feature>
<dbReference type="PROSITE" id="PS51656">
    <property type="entry name" value="4FE4S"/>
    <property type="match status" value="1"/>
</dbReference>
<keyword evidence="7" id="KW-0807">Transducer</keyword>
<evidence type="ECO:0000259" key="9">
    <source>
        <dbReference type="PROSITE" id="PS51379"/>
    </source>
</evidence>
<evidence type="ECO:0000256" key="6">
    <source>
        <dbReference type="ARBA" id="ARBA00029447"/>
    </source>
</evidence>
<comment type="similarity">
    <text evidence="6">Belongs to the methyl-accepting chemotaxis (MCP) protein family.</text>
</comment>
<reference evidence="11" key="1">
    <citation type="submission" date="2024-05" db="EMBL/GenBank/DDBJ databases">
        <title>Isolation and characterization of Sporomusa carbonis sp. nov., a carboxydotrophic hydrogenogen in the genus of Sporomusa isolated from a charcoal burning pile.</title>
        <authorList>
            <person name="Boeer T."/>
            <person name="Rosenbaum F."/>
            <person name="Eysell L."/>
            <person name="Mueller V."/>
            <person name="Daniel R."/>
            <person name="Poehlein A."/>
        </authorList>
    </citation>
    <scope>NUCLEOTIDE SEQUENCE [LARGE SCALE GENOMIC DNA]</scope>
    <source>
        <strain evidence="11">DSM 10669</strain>
    </source>
</reference>
<keyword evidence="2" id="KW-0145">Chemotaxis</keyword>
<dbReference type="Pfam" id="PF00015">
    <property type="entry name" value="MCPsignal"/>
    <property type="match status" value="1"/>
</dbReference>
<evidence type="ECO:0000313" key="12">
    <source>
        <dbReference type="Proteomes" id="UP000216752"/>
    </source>
</evidence>
<name>A0ABZ3IS34_9FIRM</name>
<gene>
    <name evidence="11" type="ORF">SPSIL_044730</name>
</gene>
<keyword evidence="12" id="KW-1185">Reference proteome</keyword>
<dbReference type="Gene3D" id="1.10.15.40">
    <property type="entry name" value="Electron transport complex subunit B, putative Fe-S cluster"/>
    <property type="match status" value="1"/>
</dbReference>
<feature type="domain" description="4Fe-4S ferredoxin-type" evidence="9">
    <location>
        <begin position="37"/>
        <end position="66"/>
    </location>
</feature>
<dbReference type="PANTHER" id="PTHR43531">
    <property type="entry name" value="PROTEIN ICFG"/>
    <property type="match status" value="1"/>
</dbReference>
<dbReference type="SMART" id="SM00283">
    <property type="entry name" value="MA"/>
    <property type="match status" value="1"/>
</dbReference>
<protein>
    <submittedName>
        <fullName evidence="11">Uncharacterized protein</fullName>
    </submittedName>
</protein>
<keyword evidence="4" id="KW-0408">Iron</keyword>
<dbReference type="SUPFAM" id="SSF58104">
    <property type="entry name" value="Methyl-accepting chemotaxis protein (MCP) signaling domain"/>
    <property type="match status" value="1"/>
</dbReference>
<accession>A0ABZ3IS34</accession>
<dbReference type="InterPro" id="IPR017900">
    <property type="entry name" value="4Fe4S_Fe_S_CS"/>
</dbReference>
<dbReference type="Proteomes" id="UP000216752">
    <property type="component" value="Chromosome"/>
</dbReference>
<dbReference type="SUPFAM" id="SSF53920">
    <property type="entry name" value="Fe-only hydrogenase"/>
    <property type="match status" value="1"/>
</dbReference>
<dbReference type="PROSITE" id="PS50111">
    <property type="entry name" value="CHEMOTAXIS_TRANSDUC_2"/>
    <property type="match status" value="1"/>
</dbReference>
<organism evidence="11 12">
    <name type="scientific">Sporomusa silvacetica DSM 10669</name>
    <dbReference type="NCBI Taxonomy" id="1123289"/>
    <lineage>
        <taxon>Bacteria</taxon>
        <taxon>Bacillati</taxon>
        <taxon>Bacillota</taxon>
        <taxon>Negativicutes</taxon>
        <taxon>Selenomonadales</taxon>
        <taxon>Sporomusaceae</taxon>
        <taxon>Sporomusa</taxon>
    </lineage>
</organism>
<evidence type="ECO:0000259" key="10">
    <source>
        <dbReference type="PROSITE" id="PS51656"/>
    </source>
</evidence>
<sequence length="634" mass="70818">MKEDILLTKEELCAGCNKCIAKCPTKANIAYECNGENKVRVDQNRCIHCGQCLEVCDHGARDFADDTDQFFADLLQGTSISIIAAPAVRFNFSNYKRVFGYLKSVGVKVIYDVSFGADITTWAYLKAIKEQQLKSVIAQPCPAIVNFVQKFRPELITSLAPIHSPMMCTAVYLRNYKNVKNRLGFLSPCIGKIDEINEKNTAGLVQYNVTYAKLEQYLVKNGINLASYPEVEFEELSCGLGLTFSRPGGLRENVEFQTKDAWIRQIEGPTHVYHYLDEYADRVQAGKPIPLLVDILNCLCGCNLGTGTNKVMALDDIDYRMNELKQKKIAEHTQTKLFKKSYDIFEKFDKELTLNDFVRRYEDKSLVRYDMVTADLEPIFTQLHKPTEESRKLNCYACGFGNCRDFALAVAKGINHVENCIDYNRKEVDTEKVQLAASHTEVEEMLSKVKALSEERAHSAELLKEHVKDITAAINEVSVGSSENAKSIEHITEEVHFIFQTATELRESVGEVETKLADFGQASDEIVGIASQTNLLSLNAAIEAARAGELGKGFAVVANEVRVLADRSKTAVTSTKHSEDDIRQQVAKIINISDDLEKKVDTVNNEITNISATVQEVTAKCQEIAATASMLQQK</sequence>
<dbReference type="InterPro" id="IPR009016">
    <property type="entry name" value="Fe_hydrogenase"/>
</dbReference>
<evidence type="ECO:0000256" key="5">
    <source>
        <dbReference type="ARBA" id="ARBA00023014"/>
    </source>
</evidence>
<keyword evidence="5" id="KW-0411">Iron-sulfur</keyword>
<evidence type="ECO:0000256" key="4">
    <source>
        <dbReference type="ARBA" id="ARBA00023004"/>
    </source>
</evidence>
<dbReference type="RefSeq" id="WP_094604042.1">
    <property type="nucleotide sequence ID" value="NZ_CP155573.1"/>
</dbReference>
<dbReference type="Gene3D" id="1.10.287.950">
    <property type="entry name" value="Methyl-accepting chemotaxis protein"/>
    <property type="match status" value="1"/>
</dbReference>
<evidence type="ECO:0000259" key="8">
    <source>
        <dbReference type="PROSITE" id="PS50111"/>
    </source>
</evidence>
<evidence type="ECO:0000313" key="11">
    <source>
        <dbReference type="EMBL" id="XFO68253.1"/>
    </source>
</evidence>
<dbReference type="InterPro" id="IPR051310">
    <property type="entry name" value="MCP_chemotaxis"/>
</dbReference>
<proteinExistence type="inferred from homology"/>
<dbReference type="InterPro" id="IPR004089">
    <property type="entry name" value="MCPsignal_dom"/>
</dbReference>
<dbReference type="Pfam" id="PF02906">
    <property type="entry name" value="Fe_hyd_lg_C"/>
    <property type="match status" value="1"/>
</dbReference>
<dbReference type="PROSITE" id="PS00198">
    <property type="entry name" value="4FE4S_FER_1"/>
    <property type="match status" value="1"/>
</dbReference>
<dbReference type="InterPro" id="IPR004090">
    <property type="entry name" value="Chemotax_Me-accpt_rcpt"/>
</dbReference>
<feature type="domain" description="4Fe-4S" evidence="10">
    <location>
        <begin position="375"/>
        <end position="437"/>
    </location>
</feature>
<dbReference type="Gene3D" id="3.30.70.20">
    <property type="match status" value="1"/>
</dbReference>
<dbReference type="PROSITE" id="PS51379">
    <property type="entry name" value="4FE4S_FER_2"/>
    <property type="match status" value="2"/>
</dbReference>
<evidence type="ECO:0000256" key="1">
    <source>
        <dbReference type="ARBA" id="ARBA00022485"/>
    </source>
</evidence>
<dbReference type="InterPro" id="IPR004108">
    <property type="entry name" value="Fe_hydrogenase_lsu_C"/>
</dbReference>
<dbReference type="PRINTS" id="PR00260">
    <property type="entry name" value="CHEMTRNSDUCR"/>
</dbReference>
<evidence type="ECO:0000256" key="3">
    <source>
        <dbReference type="ARBA" id="ARBA00022723"/>
    </source>
</evidence>
<feature type="domain" description="Methyl-accepting transducer" evidence="8">
    <location>
        <begin position="431"/>
        <end position="634"/>
    </location>
</feature>